<dbReference type="Proteomes" id="UP000316598">
    <property type="component" value="Unassembled WGS sequence"/>
</dbReference>
<evidence type="ECO:0000256" key="7">
    <source>
        <dbReference type="ARBA" id="ARBA00023277"/>
    </source>
</evidence>
<sequence length="506" mass="57574">MPESSMSNTTRRSGVLCHITSLATPHGVGDLGPAARGFVDFLIQSGQTLWQVLPLGPPAHNYSPYSCYSAMAGNRVMISPDDLLVDGLVTEDQVKASAVQRADICFVDFQQSLGKKDVLLRQAFEVFTQTSPCELVDEFEAFQLAQRDWLEDFARYEAIMSHLVMLDWTQWPDGLPQHAPDAIAKWDDKLAEEIEYSRFVQFLFDRQWFKLKSYANERGVQLCGDMPIFVAHESSDVWVNQDLFHLDEVGKPALVAGVPPDYFSETGQLWGNPLYNWEAIEADEYRWWTQRFSRAVQQFDLLRVDHFRGFEAYWEVPASEETAINGKWVKGPGEKPFRAAEAKLGPLPFIAEDLGMITEEVYELRDALGYPGMRVLQFGFDNEEDVFHRPIDYPENCVAYTGTHDNDTVMGWYLRRKSDETFMELLAPYLESDLPVNWQLIDAVLQSKASLTIMPIQDLFGQGNEARMNVPGKAFGNWAWRFAPETLTPEVAMQMRKLTVASSRAV</sequence>
<name>A0A5C5WJ41_9BACT</name>
<dbReference type="GO" id="GO:0004134">
    <property type="term" value="F:4-alpha-glucanotransferase activity"/>
    <property type="evidence" value="ECO:0007669"/>
    <property type="project" value="UniProtKB-EC"/>
</dbReference>
<keyword evidence="5 10" id="KW-0328">Glycosyltransferase</keyword>
<dbReference type="PANTHER" id="PTHR32438">
    <property type="entry name" value="4-ALPHA-GLUCANOTRANSFERASE DPE1, CHLOROPLASTIC/AMYLOPLASTIC"/>
    <property type="match status" value="1"/>
</dbReference>
<proteinExistence type="inferred from homology"/>
<evidence type="ECO:0000313" key="11">
    <source>
        <dbReference type="EMBL" id="TWT50778.1"/>
    </source>
</evidence>
<dbReference type="GO" id="GO:0005975">
    <property type="term" value="P:carbohydrate metabolic process"/>
    <property type="evidence" value="ECO:0007669"/>
    <property type="project" value="InterPro"/>
</dbReference>
<dbReference type="NCBIfam" id="TIGR00217">
    <property type="entry name" value="malQ"/>
    <property type="match status" value="1"/>
</dbReference>
<evidence type="ECO:0000313" key="12">
    <source>
        <dbReference type="Proteomes" id="UP000316598"/>
    </source>
</evidence>
<evidence type="ECO:0000256" key="2">
    <source>
        <dbReference type="ARBA" id="ARBA00005684"/>
    </source>
</evidence>
<comment type="caution">
    <text evidence="11">The sequence shown here is derived from an EMBL/GenBank/DDBJ whole genome shotgun (WGS) entry which is preliminary data.</text>
</comment>
<accession>A0A5C5WJ41</accession>
<dbReference type="Pfam" id="PF02446">
    <property type="entry name" value="Glyco_hydro_77"/>
    <property type="match status" value="1"/>
</dbReference>
<evidence type="ECO:0000256" key="4">
    <source>
        <dbReference type="ARBA" id="ARBA00020295"/>
    </source>
</evidence>
<evidence type="ECO:0000256" key="1">
    <source>
        <dbReference type="ARBA" id="ARBA00000439"/>
    </source>
</evidence>
<keyword evidence="7 10" id="KW-0119">Carbohydrate metabolism</keyword>
<dbReference type="AlphaFoldDB" id="A0A5C5WJ41"/>
<dbReference type="RefSeq" id="WP_242632110.1">
    <property type="nucleotide sequence ID" value="NZ_SJPI01000002.1"/>
</dbReference>
<dbReference type="PANTHER" id="PTHR32438:SF5">
    <property type="entry name" value="4-ALPHA-GLUCANOTRANSFERASE DPE1, CHLOROPLASTIC_AMYLOPLASTIC"/>
    <property type="match status" value="1"/>
</dbReference>
<gene>
    <name evidence="11" type="primary">malQ</name>
    <name evidence="11" type="ORF">Pla22_35210</name>
</gene>
<evidence type="ECO:0000256" key="9">
    <source>
        <dbReference type="ARBA" id="ARBA00031501"/>
    </source>
</evidence>
<dbReference type="EC" id="2.4.1.25" evidence="3 10"/>
<dbReference type="SUPFAM" id="SSF51445">
    <property type="entry name" value="(Trans)glycosidases"/>
    <property type="match status" value="1"/>
</dbReference>
<protein>
    <recommendedName>
        <fullName evidence="4 10">4-alpha-glucanotransferase</fullName>
        <ecNumber evidence="3 10">2.4.1.25</ecNumber>
    </recommendedName>
    <alternativeName>
        <fullName evidence="8 10">Amylomaltase</fullName>
    </alternativeName>
    <alternativeName>
        <fullName evidence="9 10">Disproportionating enzyme</fullName>
    </alternativeName>
</protein>
<dbReference type="Gene3D" id="3.20.20.80">
    <property type="entry name" value="Glycosidases"/>
    <property type="match status" value="1"/>
</dbReference>
<dbReference type="NCBIfam" id="NF011080">
    <property type="entry name" value="PRK14508.1-3"/>
    <property type="match status" value="1"/>
</dbReference>
<evidence type="ECO:0000256" key="6">
    <source>
        <dbReference type="ARBA" id="ARBA00022679"/>
    </source>
</evidence>
<evidence type="ECO:0000256" key="8">
    <source>
        <dbReference type="ARBA" id="ARBA00031423"/>
    </source>
</evidence>
<dbReference type="InterPro" id="IPR003385">
    <property type="entry name" value="Glyco_hydro_77"/>
</dbReference>
<dbReference type="EMBL" id="SJPI01000002">
    <property type="protein sequence ID" value="TWT50778.1"/>
    <property type="molecule type" value="Genomic_DNA"/>
</dbReference>
<comment type="similarity">
    <text evidence="2 10">Belongs to the disproportionating enzyme family.</text>
</comment>
<evidence type="ECO:0000256" key="10">
    <source>
        <dbReference type="RuleBase" id="RU361207"/>
    </source>
</evidence>
<comment type="catalytic activity">
    <reaction evidence="1 10">
        <text>Transfers a segment of a (1-&gt;4)-alpha-D-glucan to a new position in an acceptor, which may be glucose or a (1-&gt;4)-alpha-D-glucan.</text>
        <dbReference type="EC" id="2.4.1.25"/>
    </reaction>
</comment>
<reference evidence="11 12" key="1">
    <citation type="submission" date="2019-02" db="EMBL/GenBank/DDBJ databases">
        <title>Deep-cultivation of Planctomycetes and their phenomic and genomic characterization uncovers novel biology.</title>
        <authorList>
            <person name="Wiegand S."/>
            <person name="Jogler M."/>
            <person name="Boedeker C."/>
            <person name="Pinto D."/>
            <person name="Vollmers J."/>
            <person name="Rivas-Marin E."/>
            <person name="Kohn T."/>
            <person name="Peeters S.H."/>
            <person name="Heuer A."/>
            <person name="Rast P."/>
            <person name="Oberbeckmann S."/>
            <person name="Bunk B."/>
            <person name="Jeske O."/>
            <person name="Meyerdierks A."/>
            <person name="Storesund J.E."/>
            <person name="Kallscheuer N."/>
            <person name="Luecker S."/>
            <person name="Lage O.M."/>
            <person name="Pohl T."/>
            <person name="Merkel B.J."/>
            <person name="Hornburger P."/>
            <person name="Mueller R.-W."/>
            <person name="Bruemmer F."/>
            <person name="Labrenz M."/>
            <person name="Spormann A.M."/>
            <person name="Op Den Camp H."/>
            <person name="Overmann J."/>
            <person name="Amann R."/>
            <person name="Jetten M.S.M."/>
            <person name="Mascher T."/>
            <person name="Medema M.H."/>
            <person name="Devos D.P."/>
            <person name="Kaster A.-K."/>
            <person name="Ovreas L."/>
            <person name="Rohde M."/>
            <person name="Galperin M.Y."/>
            <person name="Jogler C."/>
        </authorList>
    </citation>
    <scope>NUCLEOTIDE SEQUENCE [LARGE SCALE GENOMIC DNA]</scope>
    <source>
        <strain evidence="11 12">Pla22</strain>
    </source>
</reference>
<dbReference type="InterPro" id="IPR017853">
    <property type="entry name" value="GH"/>
</dbReference>
<evidence type="ECO:0000256" key="5">
    <source>
        <dbReference type="ARBA" id="ARBA00022676"/>
    </source>
</evidence>
<organism evidence="11 12">
    <name type="scientific">Rubripirellula amarantea</name>
    <dbReference type="NCBI Taxonomy" id="2527999"/>
    <lineage>
        <taxon>Bacteria</taxon>
        <taxon>Pseudomonadati</taxon>
        <taxon>Planctomycetota</taxon>
        <taxon>Planctomycetia</taxon>
        <taxon>Pirellulales</taxon>
        <taxon>Pirellulaceae</taxon>
        <taxon>Rubripirellula</taxon>
    </lineage>
</organism>
<keyword evidence="12" id="KW-1185">Reference proteome</keyword>
<evidence type="ECO:0000256" key="3">
    <source>
        <dbReference type="ARBA" id="ARBA00012560"/>
    </source>
</evidence>
<keyword evidence="6 10" id="KW-0808">Transferase</keyword>